<feature type="region of interest" description="Disordered" evidence="9">
    <location>
        <begin position="384"/>
        <end position="603"/>
    </location>
</feature>
<dbReference type="PROSITE" id="PS00237">
    <property type="entry name" value="G_PROTEIN_RECEP_F1_1"/>
    <property type="match status" value="1"/>
</dbReference>
<protein>
    <recommendedName>
        <fullName evidence="11">G-protein coupled receptors family 1 profile domain-containing protein</fullName>
    </recommendedName>
</protein>
<keyword evidence="4 8" id="KW-0297">G-protein coupled receptor</keyword>
<dbReference type="PROSITE" id="PS50262">
    <property type="entry name" value="G_PROTEIN_RECEP_F1_2"/>
    <property type="match status" value="1"/>
</dbReference>
<keyword evidence="5 10" id="KW-0472">Membrane</keyword>
<organism evidence="12 13">
    <name type="scientific">Pomacea canaliculata</name>
    <name type="common">Golden apple snail</name>
    <dbReference type="NCBI Taxonomy" id="400727"/>
    <lineage>
        <taxon>Eukaryota</taxon>
        <taxon>Metazoa</taxon>
        <taxon>Spiralia</taxon>
        <taxon>Lophotrochozoa</taxon>
        <taxon>Mollusca</taxon>
        <taxon>Gastropoda</taxon>
        <taxon>Caenogastropoda</taxon>
        <taxon>Architaenioglossa</taxon>
        <taxon>Ampullarioidea</taxon>
        <taxon>Ampullariidae</taxon>
        <taxon>Pomacea</taxon>
    </lineage>
</organism>
<accession>A0A2T7PFB0</accession>
<evidence type="ECO:0000256" key="6">
    <source>
        <dbReference type="ARBA" id="ARBA00023170"/>
    </source>
</evidence>
<evidence type="ECO:0000256" key="7">
    <source>
        <dbReference type="ARBA" id="ARBA00023224"/>
    </source>
</evidence>
<evidence type="ECO:0000313" key="12">
    <source>
        <dbReference type="EMBL" id="PVD32115.1"/>
    </source>
</evidence>
<dbReference type="GO" id="GO:0004930">
    <property type="term" value="F:G protein-coupled receptor activity"/>
    <property type="evidence" value="ECO:0007669"/>
    <property type="project" value="UniProtKB-KW"/>
</dbReference>
<dbReference type="Pfam" id="PF00001">
    <property type="entry name" value="7tm_1"/>
    <property type="match status" value="1"/>
</dbReference>
<dbReference type="InterPro" id="IPR017452">
    <property type="entry name" value="GPCR_Rhodpsn_7TM"/>
</dbReference>
<feature type="compositionally biased region" description="Basic and acidic residues" evidence="9">
    <location>
        <begin position="473"/>
        <end position="494"/>
    </location>
</feature>
<feature type="transmembrane region" description="Helical" evidence="10">
    <location>
        <begin position="130"/>
        <end position="148"/>
    </location>
</feature>
<feature type="transmembrane region" description="Helical" evidence="10">
    <location>
        <begin position="56"/>
        <end position="78"/>
    </location>
</feature>
<feature type="compositionally biased region" description="Basic and acidic residues" evidence="9">
    <location>
        <begin position="452"/>
        <end position="462"/>
    </location>
</feature>
<evidence type="ECO:0000256" key="9">
    <source>
        <dbReference type="SAM" id="MobiDB-lite"/>
    </source>
</evidence>
<evidence type="ECO:0000256" key="2">
    <source>
        <dbReference type="ARBA" id="ARBA00022692"/>
    </source>
</evidence>
<evidence type="ECO:0000259" key="11">
    <source>
        <dbReference type="PROSITE" id="PS50262"/>
    </source>
</evidence>
<evidence type="ECO:0000256" key="10">
    <source>
        <dbReference type="SAM" id="Phobius"/>
    </source>
</evidence>
<dbReference type="PANTHER" id="PTHR24243:SF224">
    <property type="entry name" value="G-PROTEIN COUPLED RECEPTOR 19-RELATED"/>
    <property type="match status" value="1"/>
</dbReference>
<dbReference type="CDD" id="cd00637">
    <property type="entry name" value="7tm_classA_rhodopsin-like"/>
    <property type="match status" value="1"/>
</dbReference>
<keyword evidence="7 8" id="KW-0807">Transducer</keyword>
<proteinExistence type="inferred from homology"/>
<dbReference type="SUPFAM" id="SSF81321">
    <property type="entry name" value="Family A G protein-coupled receptor-like"/>
    <property type="match status" value="1"/>
</dbReference>
<feature type="transmembrane region" description="Helical" evidence="10">
    <location>
        <begin position="169"/>
        <end position="189"/>
    </location>
</feature>
<evidence type="ECO:0000256" key="1">
    <source>
        <dbReference type="ARBA" id="ARBA00004141"/>
    </source>
</evidence>
<evidence type="ECO:0000256" key="5">
    <source>
        <dbReference type="ARBA" id="ARBA00023136"/>
    </source>
</evidence>
<keyword evidence="3 10" id="KW-1133">Transmembrane helix</keyword>
<feature type="compositionally biased region" description="Basic and acidic residues" evidence="9">
    <location>
        <begin position="540"/>
        <end position="556"/>
    </location>
</feature>
<feature type="compositionally biased region" description="Low complexity" evidence="9">
    <location>
        <begin position="285"/>
        <end position="296"/>
    </location>
</feature>
<feature type="compositionally biased region" description="Basic and acidic residues" evidence="9">
    <location>
        <begin position="504"/>
        <end position="513"/>
    </location>
</feature>
<dbReference type="InterPro" id="IPR000276">
    <property type="entry name" value="GPCR_Rhodpsn"/>
</dbReference>
<comment type="similarity">
    <text evidence="8">Belongs to the G-protein coupled receptor 1 family.</text>
</comment>
<dbReference type="PRINTS" id="PR00237">
    <property type="entry name" value="GPCRRHODOPSN"/>
</dbReference>
<feature type="region of interest" description="Disordered" evidence="9">
    <location>
        <begin position="270"/>
        <end position="296"/>
    </location>
</feature>
<dbReference type="Gene3D" id="1.20.1070.10">
    <property type="entry name" value="Rhodopsin 7-helix transmembrane proteins"/>
    <property type="match status" value="1"/>
</dbReference>
<keyword evidence="6 8" id="KW-0675">Receptor</keyword>
<feature type="region of interest" description="Disordered" evidence="9">
    <location>
        <begin position="1"/>
        <end position="47"/>
    </location>
</feature>
<dbReference type="PANTHER" id="PTHR24243">
    <property type="entry name" value="G-PROTEIN COUPLED RECEPTOR"/>
    <property type="match status" value="1"/>
</dbReference>
<sequence length="603" mass="66940">MEDISSRLFSGGDRRRPGTPTTERKEQDMEDTTLDSSNITVPSTSSASWSPVLIPAMAYTCILLVLGMLGNCLVCYVYGFRWQSTVTKVFIFFLALLDLCNCVICMPTELAMLARLTSFSAPYWCKVTRFLTYLLNGTSSLILVAIAFDRYYKICRPLGYFFTVRRAKLTCCAAMCFAAILSAASLVLYGDFTMQGAGGGQLGRAVGVTCLIADEYIDTHWPLLYYCVYFSCYMVLVLAITVLYTLIARRIIRLRQAQKDRQRALLNCRTPSLLEPPTGGDIPNSRRSSQVSVPSRGSDAGWGFLGVLAGEKAVEAALDDSDDEELRRQAWKKVNASIKKASMKRKAQSLKHHTSPLFSSRVFSVRSRASEVNDERTFHCLLTPDNGPAFAQESSPDPGVSLTSRGYDLTDFSMSASDKQDTEGKPPSAAVLTVADPTRPRRILSARNPHMFADRKDLDPDSRGQYGTTQFEGQERPLLKRNHSNDERRNRDFNAPDQINSMHLHQDQHDTSIKVKKAPGFSPMDDAKRENADEVAPSGEHPETGERDWQEVKDADVSQPLNPYPKAPKKNSSRTILLSSCLAEATREGAPLPPDSPPRAPRP</sequence>
<dbReference type="GO" id="GO:0005886">
    <property type="term" value="C:plasma membrane"/>
    <property type="evidence" value="ECO:0007669"/>
    <property type="project" value="TreeGrafter"/>
</dbReference>
<gene>
    <name evidence="12" type="ORF">C0Q70_07543</name>
</gene>
<evidence type="ECO:0000313" key="13">
    <source>
        <dbReference type="Proteomes" id="UP000245119"/>
    </source>
</evidence>
<dbReference type="Proteomes" id="UP000245119">
    <property type="component" value="Linkage Group LG4"/>
</dbReference>
<feature type="compositionally biased region" description="Polar residues" evidence="9">
    <location>
        <begin position="34"/>
        <end position="47"/>
    </location>
</feature>
<keyword evidence="2 8" id="KW-0812">Transmembrane</keyword>
<feature type="transmembrane region" description="Helical" evidence="10">
    <location>
        <begin position="223"/>
        <end position="247"/>
    </location>
</feature>
<dbReference type="AlphaFoldDB" id="A0A2T7PFB0"/>
<reference evidence="12 13" key="1">
    <citation type="submission" date="2018-04" db="EMBL/GenBank/DDBJ databases">
        <title>The genome of golden apple snail Pomacea canaliculata provides insight into stress tolerance and invasive adaptation.</title>
        <authorList>
            <person name="Liu C."/>
            <person name="Liu B."/>
            <person name="Ren Y."/>
            <person name="Zhang Y."/>
            <person name="Wang H."/>
            <person name="Li S."/>
            <person name="Jiang F."/>
            <person name="Yin L."/>
            <person name="Zhang G."/>
            <person name="Qian W."/>
            <person name="Fan W."/>
        </authorList>
    </citation>
    <scope>NUCLEOTIDE SEQUENCE [LARGE SCALE GENOMIC DNA]</scope>
    <source>
        <strain evidence="12">SZHN2017</strain>
        <tissue evidence="12">Muscle</tissue>
    </source>
</reference>
<evidence type="ECO:0000256" key="8">
    <source>
        <dbReference type="RuleBase" id="RU000688"/>
    </source>
</evidence>
<feature type="compositionally biased region" description="Pro residues" evidence="9">
    <location>
        <begin position="591"/>
        <end position="603"/>
    </location>
</feature>
<dbReference type="EMBL" id="PZQS01000004">
    <property type="protein sequence ID" value="PVD32115.1"/>
    <property type="molecule type" value="Genomic_DNA"/>
</dbReference>
<comment type="subcellular location">
    <subcellularLocation>
        <location evidence="1">Membrane</location>
        <topology evidence="1">Multi-pass membrane protein</topology>
    </subcellularLocation>
</comment>
<name>A0A2T7PFB0_POMCA</name>
<evidence type="ECO:0000256" key="3">
    <source>
        <dbReference type="ARBA" id="ARBA00022989"/>
    </source>
</evidence>
<feature type="transmembrane region" description="Helical" evidence="10">
    <location>
        <begin position="90"/>
        <end position="110"/>
    </location>
</feature>
<feature type="compositionally biased region" description="Basic and acidic residues" evidence="9">
    <location>
        <begin position="12"/>
        <end position="27"/>
    </location>
</feature>
<feature type="domain" description="G-protein coupled receptors family 1 profile" evidence="11">
    <location>
        <begin position="70"/>
        <end position="265"/>
    </location>
</feature>
<evidence type="ECO:0000256" key="4">
    <source>
        <dbReference type="ARBA" id="ARBA00023040"/>
    </source>
</evidence>
<keyword evidence="13" id="KW-1185">Reference proteome</keyword>
<comment type="caution">
    <text evidence="12">The sequence shown here is derived from an EMBL/GenBank/DDBJ whole genome shotgun (WGS) entry which is preliminary data.</text>
</comment>
<dbReference type="OrthoDB" id="6153266at2759"/>